<dbReference type="EMBL" id="LAZR01038281">
    <property type="protein sequence ID" value="KKL19979.1"/>
    <property type="molecule type" value="Genomic_DNA"/>
</dbReference>
<proteinExistence type="predicted"/>
<protein>
    <submittedName>
        <fullName evidence="2">Uncharacterized protein</fullName>
    </submittedName>
</protein>
<feature type="region of interest" description="Disordered" evidence="1">
    <location>
        <begin position="1"/>
        <end position="60"/>
    </location>
</feature>
<evidence type="ECO:0000313" key="2">
    <source>
        <dbReference type="EMBL" id="KKL19979.1"/>
    </source>
</evidence>
<feature type="non-terminal residue" evidence="2">
    <location>
        <position position="148"/>
    </location>
</feature>
<gene>
    <name evidence="2" type="ORF">LCGC14_2460060</name>
</gene>
<accession>A0A0F9BDH8</accession>
<reference evidence="2" key="1">
    <citation type="journal article" date="2015" name="Nature">
        <title>Complex archaea that bridge the gap between prokaryotes and eukaryotes.</title>
        <authorList>
            <person name="Spang A."/>
            <person name="Saw J.H."/>
            <person name="Jorgensen S.L."/>
            <person name="Zaremba-Niedzwiedzka K."/>
            <person name="Martijn J."/>
            <person name="Lind A.E."/>
            <person name="van Eijk R."/>
            <person name="Schleper C."/>
            <person name="Guy L."/>
            <person name="Ettema T.J."/>
        </authorList>
    </citation>
    <scope>NUCLEOTIDE SEQUENCE</scope>
</reference>
<organism evidence="2">
    <name type="scientific">marine sediment metagenome</name>
    <dbReference type="NCBI Taxonomy" id="412755"/>
    <lineage>
        <taxon>unclassified sequences</taxon>
        <taxon>metagenomes</taxon>
        <taxon>ecological metagenomes</taxon>
    </lineage>
</organism>
<name>A0A0F9BDH8_9ZZZZ</name>
<dbReference type="AlphaFoldDB" id="A0A0F9BDH8"/>
<sequence>MTEEKAATVTEPVATEEGFRGAAEAAETPSEPAATQEGAVTGEGAEEPQVPSTYEEFESSERHLTALAGARTAAVEEATPNILRDAKSAAMREFDPSHQRIEAHISDLARTGQGMGRSLRDAIEAAGESGDPKQMQRVIQRVIDDNPG</sequence>
<feature type="compositionally biased region" description="Low complexity" evidence="1">
    <location>
        <begin position="20"/>
        <end position="35"/>
    </location>
</feature>
<comment type="caution">
    <text evidence="2">The sequence shown here is derived from an EMBL/GenBank/DDBJ whole genome shotgun (WGS) entry which is preliminary data.</text>
</comment>
<evidence type="ECO:0000256" key="1">
    <source>
        <dbReference type="SAM" id="MobiDB-lite"/>
    </source>
</evidence>